<dbReference type="EMBL" id="SPUH01000002">
    <property type="protein sequence ID" value="TKS53264.1"/>
    <property type="molecule type" value="Genomic_DNA"/>
</dbReference>
<evidence type="ECO:0000313" key="1">
    <source>
        <dbReference type="EMBL" id="TKS53264.1"/>
    </source>
</evidence>
<organism evidence="1 2">
    <name type="scientific">Luteimonas yindakuii</name>
    <dbReference type="NCBI Taxonomy" id="2565782"/>
    <lineage>
        <taxon>Bacteria</taxon>
        <taxon>Pseudomonadati</taxon>
        <taxon>Pseudomonadota</taxon>
        <taxon>Gammaproteobacteria</taxon>
        <taxon>Lysobacterales</taxon>
        <taxon>Lysobacteraceae</taxon>
        <taxon>Luteimonas</taxon>
    </lineage>
</organism>
<accession>A0A4Z1R0U8</accession>
<sequence>MARGLVLAALATVLVAGLVWMRDGGAAPSPVADSVLSPAPPVDIAVRRMAAPQDRPGVIEVQPPARPAPARPLPAVPRAATLVAAFERAPDLYALSRDLAPAVMAGDAEALWVNSRIHDYCGGYAASPAGYARDTDVLAQLGGHGAAALRNARDRVAQRCGRFAPVDALTVAGIVRQREQAALAGHLAAEASLLAMDVPLDDSPEYLRDLVERVQHSGDAQAFSALSPGMGVAASGQRAFSGLVAGTQFAELAWQLAACRQGLACGPGSALMTQYCASGGICSRDGTQDFAHFVYDAAIPRQGAEQVEDMVDTLLQGVSRRLEQ</sequence>
<comment type="caution">
    <text evidence="1">The sequence shown here is derived from an EMBL/GenBank/DDBJ whole genome shotgun (WGS) entry which is preliminary data.</text>
</comment>
<name>A0A4Z1R0U8_9GAMM</name>
<protein>
    <submittedName>
        <fullName evidence="1">Uncharacterized protein</fullName>
    </submittedName>
</protein>
<proteinExistence type="predicted"/>
<gene>
    <name evidence="1" type="ORF">E4582_11860</name>
</gene>
<reference evidence="1 2" key="1">
    <citation type="submission" date="2019-01" db="EMBL/GenBank/DDBJ databases">
        <authorList>
            <person name="Zhang S."/>
        </authorList>
    </citation>
    <scope>NUCLEOTIDE SEQUENCE [LARGE SCALE GENOMIC DNA]</scope>
    <source>
        <strain evidence="1 2">1626</strain>
    </source>
</reference>
<evidence type="ECO:0000313" key="2">
    <source>
        <dbReference type="Proteomes" id="UP000298681"/>
    </source>
</evidence>
<dbReference type="Proteomes" id="UP000298681">
    <property type="component" value="Unassembled WGS sequence"/>
</dbReference>
<keyword evidence="2" id="KW-1185">Reference proteome</keyword>
<dbReference type="AlphaFoldDB" id="A0A4Z1R0U8"/>